<evidence type="ECO:0000313" key="11">
    <source>
        <dbReference type="Proteomes" id="UP000324159"/>
    </source>
</evidence>
<evidence type="ECO:0000256" key="1">
    <source>
        <dbReference type="ARBA" id="ARBA00004651"/>
    </source>
</evidence>
<feature type="transmembrane region" description="Helical" evidence="9">
    <location>
        <begin position="191"/>
        <end position="209"/>
    </location>
</feature>
<feature type="transmembrane region" description="Helical" evidence="9">
    <location>
        <begin position="101"/>
        <end position="120"/>
    </location>
</feature>
<feature type="transmembrane region" description="Helical" evidence="9">
    <location>
        <begin position="216"/>
        <end position="233"/>
    </location>
</feature>
<feature type="transmembrane region" description="Helical" evidence="9">
    <location>
        <begin position="163"/>
        <end position="185"/>
    </location>
</feature>
<reference evidence="10 11" key="1">
    <citation type="submission" date="2019-07" db="EMBL/GenBank/DDBJ databases">
        <title>Genomic Encyclopedia of Type Strains, Phase IV (KMG-IV): sequencing the most valuable type-strain genomes for metagenomic binning, comparative biology and taxonomic classification.</title>
        <authorList>
            <person name="Goeker M."/>
        </authorList>
    </citation>
    <scope>NUCLEOTIDE SEQUENCE [LARGE SCALE GENOMIC DNA]</scope>
    <source>
        <strain evidence="10 11">SS015</strain>
    </source>
</reference>
<dbReference type="GO" id="GO:0009401">
    <property type="term" value="P:phosphoenolpyruvate-dependent sugar phosphotransferase system"/>
    <property type="evidence" value="ECO:0007669"/>
    <property type="project" value="UniProtKB-KW"/>
</dbReference>
<evidence type="ECO:0000256" key="7">
    <source>
        <dbReference type="ARBA" id="ARBA00022989"/>
    </source>
</evidence>
<sequence>MSFSSFELWPLLPGAAVALVAGLDRMALGQVMLCRPLVCAPVAGWLLGVPEAGLLVGALTELVWLGRLPVGAAIPPDDTQVAIGATTLTALLADGGDTLGALPLFCLLLAIPLGKVGQWFDHWARRRNDRLPGRVEAALKAGRDRQIERLHLRGLVHFAQAGLMTYLVIALGGYLVAIVLLPIGMPLVGSVRLPVELALPLVGAAVLIATLNVSRALTLFGASFLAVYLAAWVF</sequence>
<keyword evidence="5" id="KW-0598">Phosphotransferase system</keyword>
<keyword evidence="4" id="KW-0762">Sugar transport</keyword>
<name>A0A5D3WME1_9BACT</name>
<dbReference type="OrthoDB" id="5516394at2"/>
<gene>
    <name evidence="10" type="ORF">EDC39_10238</name>
</gene>
<evidence type="ECO:0000256" key="4">
    <source>
        <dbReference type="ARBA" id="ARBA00022597"/>
    </source>
</evidence>
<dbReference type="EMBL" id="VNIB01000002">
    <property type="protein sequence ID" value="TYO99516.1"/>
    <property type="molecule type" value="Genomic_DNA"/>
</dbReference>
<dbReference type="AlphaFoldDB" id="A0A5D3WME1"/>
<protein>
    <submittedName>
        <fullName evidence="10">PTS system mannose-specific IIC component</fullName>
    </submittedName>
</protein>
<evidence type="ECO:0000256" key="6">
    <source>
        <dbReference type="ARBA" id="ARBA00022692"/>
    </source>
</evidence>
<evidence type="ECO:0000313" key="10">
    <source>
        <dbReference type="EMBL" id="TYO99516.1"/>
    </source>
</evidence>
<dbReference type="RefSeq" id="WP_148894692.1">
    <property type="nucleotide sequence ID" value="NZ_VNIB01000002.1"/>
</dbReference>
<evidence type="ECO:0000256" key="8">
    <source>
        <dbReference type="ARBA" id="ARBA00023136"/>
    </source>
</evidence>
<dbReference type="InterPro" id="IPR004700">
    <property type="entry name" value="PTS_IIC_man"/>
</dbReference>
<comment type="subcellular location">
    <subcellularLocation>
        <location evidence="1">Cell membrane</location>
        <topology evidence="1">Multi-pass membrane protein</topology>
    </subcellularLocation>
</comment>
<evidence type="ECO:0000256" key="9">
    <source>
        <dbReference type="SAM" id="Phobius"/>
    </source>
</evidence>
<proteinExistence type="predicted"/>
<feature type="transmembrane region" description="Helical" evidence="9">
    <location>
        <begin position="6"/>
        <end position="24"/>
    </location>
</feature>
<keyword evidence="6 9" id="KW-0812">Transmembrane</keyword>
<accession>A0A5D3WME1</accession>
<keyword evidence="3" id="KW-1003">Cell membrane</keyword>
<evidence type="ECO:0000256" key="2">
    <source>
        <dbReference type="ARBA" id="ARBA00022448"/>
    </source>
</evidence>
<dbReference type="Pfam" id="PF03609">
    <property type="entry name" value="EII-Sor"/>
    <property type="match status" value="1"/>
</dbReference>
<evidence type="ECO:0000256" key="5">
    <source>
        <dbReference type="ARBA" id="ARBA00022683"/>
    </source>
</evidence>
<keyword evidence="7 9" id="KW-1133">Transmembrane helix</keyword>
<comment type="caution">
    <text evidence="10">The sequence shown here is derived from an EMBL/GenBank/DDBJ whole genome shotgun (WGS) entry which is preliminary data.</text>
</comment>
<dbReference type="GO" id="GO:0005886">
    <property type="term" value="C:plasma membrane"/>
    <property type="evidence" value="ECO:0007669"/>
    <property type="project" value="UniProtKB-SubCell"/>
</dbReference>
<keyword evidence="11" id="KW-1185">Reference proteome</keyword>
<feature type="transmembrane region" description="Helical" evidence="9">
    <location>
        <begin position="36"/>
        <end position="59"/>
    </location>
</feature>
<organism evidence="10 11">
    <name type="scientific">Geothermobacter ehrlichii</name>
    <dbReference type="NCBI Taxonomy" id="213224"/>
    <lineage>
        <taxon>Bacteria</taxon>
        <taxon>Pseudomonadati</taxon>
        <taxon>Thermodesulfobacteriota</taxon>
        <taxon>Desulfuromonadia</taxon>
        <taxon>Desulfuromonadales</taxon>
        <taxon>Geothermobacteraceae</taxon>
        <taxon>Geothermobacter</taxon>
    </lineage>
</organism>
<keyword evidence="8 9" id="KW-0472">Membrane</keyword>
<evidence type="ECO:0000256" key="3">
    <source>
        <dbReference type="ARBA" id="ARBA00022475"/>
    </source>
</evidence>
<keyword evidence="2" id="KW-0813">Transport</keyword>
<dbReference type="Proteomes" id="UP000324159">
    <property type="component" value="Unassembled WGS sequence"/>
</dbReference>